<evidence type="ECO:0000313" key="2">
    <source>
        <dbReference type="EMBL" id="CUX64757.1"/>
    </source>
</evidence>
<feature type="region of interest" description="Disordered" evidence="1">
    <location>
        <begin position="43"/>
        <end position="62"/>
    </location>
</feature>
<dbReference type="AlphaFoldDB" id="A0A1S7S9A9"/>
<organism evidence="2 3">
    <name type="scientific">Agrobacterium tomkonis CFBP 6623</name>
    <dbReference type="NCBI Taxonomy" id="1183432"/>
    <lineage>
        <taxon>Bacteria</taxon>
        <taxon>Pseudomonadati</taxon>
        <taxon>Pseudomonadota</taxon>
        <taxon>Alphaproteobacteria</taxon>
        <taxon>Hyphomicrobiales</taxon>
        <taxon>Rhizobiaceae</taxon>
        <taxon>Rhizobium/Agrobacterium group</taxon>
        <taxon>Agrobacterium</taxon>
        <taxon>Agrobacterium tumefaciens complex</taxon>
    </lineage>
</organism>
<sequence length="62" mass="6969">MDEIQRSAGIGLCFDEDRGTRANSTTPGFALAHRKTFLAIEQEMRLTPDGSPSRRSKMNSRR</sequence>
<protein>
    <submittedName>
        <fullName evidence="2">Uncharacterized protein</fullName>
    </submittedName>
</protein>
<evidence type="ECO:0000313" key="3">
    <source>
        <dbReference type="Proteomes" id="UP000191988"/>
    </source>
</evidence>
<accession>A0A1S7S9A9</accession>
<dbReference type="STRING" id="1183432.AGR3A_pa50005"/>
<proteinExistence type="predicted"/>
<evidence type="ECO:0000256" key="1">
    <source>
        <dbReference type="SAM" id="MobiDB-lite"/>
    </source>
</evidence>
<dbReference type="EMBL" id="FBWK01000069">
    <property type="protein sequence ID" value="CUX64757.1"/>
    <property type="molecule type" value="Genomic_DNA"/>
</dbReference>
<gene>
    <name evidence="2" type="ORF">AGR3A_pa50005</name>
</gene>
<name>A0A1S7S9A9_9HYPH</name>
<dbReference type="Proteomes" id="UP000191988">
    <property type="component" value="Unassembled WGS sequence"/>
</dbReference>
<keyword evidence="3" id="KW-1185">Reference proteome</keyword>
<reference evidence="3" key="1">
    <citation type="submission" date="2016-01" db="EMBL/GenBank/DDBJ databases">
        <authorList>
            <person name="Regsiter A."/>
            <person name="william w."/>
        </authorList>
    </citation>
    <scope>NUCLEOTIDE SEQUENCE [LARGE SCALE GENOMIC DNA]</scope>
    <source>
        <strain evidence="3">CFBP 6623</strain>
    </source>
</reference>